<evidence type="ECO:0000256" key="3">
    <source>
        <dbReference type="SAM" id="SignalP"/>
    </source>
</evidence>
<feature type="chain" id="PRO_5027055158" evidence="3">
    <location>
        <begin position="24"/>
        <end position="294"/>
    </location>
</feature>
<keyword evidence="1" id="KW-0547">Nucleotide-binding</keyword>
<dbReference type="OrthoDB" id="1697421at2759"/>
<accession>A0A6J1BKQ6</accession>
<sequence length="294" mass="33100">MAAVSLLVLIVLSPFVLLHFAGAEEENSYPYHPDCPPFPCGKLGEIRFPYTQRNRTECGLFVVDDCQGIIQKVQLQRGERWYQVNSISQAGTITIYDEVLAKRLETKDCESLKNLSFPNLPHVTFEIVPNLTLCKCNSPLNPSFLKKLSYTECKNSTVYYRQPNPQGMPEPPDNMSSLCNCPIIQLPSTNLPPDKNPLKENSQLNNHLFHMLTPNVSVRVRVSHWCKKCHSRGGECLAKKQRFHCSKGICENLCTALLVASSHCRGCCIFSCFSLIAHQATIQLFSPERCLPDP</sequence>
<dbReference type="PANTHER" id="PTHR46008:SF2">
    <property type="entry name" value="LEAF RUST 10 DISEASE-RESISTANCE LOCUS RECEPTOR-LIKE PROTEIN KINASE-LIKE 1.4"/>
    <property type="match status" value="1"/>
</dbReference>
<organism evidence="4 5">
    <name type="scientific">Herrania umbratica</name>
    <dbReference type="NCBI Taxonomy" id="108875"/>
    <lineage>
        <taxon>Eukaryota</taxon>
        <taxon>Viridiplantae</taxon>
        <taxon>Streptophyta</taxon>
        <taxon>Embryophyta</taxon>
        <taxon>Tracheophyta</taxon>
        <taxon>Spermatophyta</taxon>
        <taxon>Magnoliopsida</taxon>
        <taxon>eudicotyledons</taxon>
        <taxon>Gunneridae</taxon>
        <taxon>Pentapetalae</taxon>
        <taxon>rosids</taxon>
        <taxon>malvids</taxon>
        <taxon>Malvales</taxon>
        <taxon>Malvaceae</taxon>
        <taxon>Byttnerioideae</taxon>
        <taxon>Herrania</taxon>
    </lineage>
</organism>
<keyword evidence="2" id="KW-0067">ATP-binding</keyword>
<evidence type="ECO:0000256" key="2">
    <source>
        <dbReference type="ARBA" id="ARBA00022840"/>
    </source>
</evidence>
<evidence type="ECO:0000313" key="5">
    <source>
        <dbReference type="RefSeq" id="XP_021298844.1"/>
    </source>
</evidence>
<gene>
    <name evidence="5" type="primary">LOC110427631</name>
</gene>
<evidence type="ECO:0000256" key="1">
    <source>
        <dbReference type="ARBA" id="ARBA00022741"/>
    </source>
</evidence>
<dbReference type="Proteomes" id="UP000504621">
    <property type="component" value="Unplaced"/>
</dbReference>
<dbReference type="GeneID" id="110427631"/>
<keyword evidence="4" id="KW-1185">Reference proteome</keyword>
<dbReference type="GO" id="GO:0016301">
    <property type="term" value="F:kinase activity"/>
    <property type="evidence" value="ECO:0007669"/>
    <property type="project" value="TreeGrafter"/>
</dbReference>
<protein>
    <submittedName>
        <fullName evidence="5">LEAF RUST 10 DISEASE-RESISTANCE LOCUS RECEPTOR-LIKE PROTEIN KINASE-like 1.1</fullName>
    </submittedName>
</protein>
<evidence type="ECO:0000313" key="4">
    <source>
        <dbReference type="Proteomes" id="UP000504621"/>
    </source>
</evidence>
<reference evidence="5" key="1">
    <citation type="submission" date="2025-08" db="UniProtKB">
        <authorList>
            <consortium name="RefSeq"/>
        </authorList>
    </citation>
    <scope>IDENTIFICATION</scope>
    <source>
        <tissue evidence="5">Leaf</tissue>
    </source>
</reference>
<name>A0A6J1BKQ6_9ROSI</name>
<dbReference type="RefSeq" id="XP_021298844.1">
    <property type="nucleotide sequence ID" value="XM_021443169.1"/>
</dbReference>
<feature type="signal peptide" evidence="3">
    <location>
        <begin position="1"/>
        <end position="23"/>
    </location>
</feature>
<dbReference type="GO" id="GO:0005524">
    <property type="term" value="F:ATP binding"/>
    <property type="evidence" value="ECO:0007669"/>
    <property type="project" value="UniProtKB-KW"/>
</dbReference>
<dbReference type="AlphaFoldDB" id="A0A6J1BKQ6"/>
<keyword evidence="3" id="KW-0732">Signal</keyword>
<dbReference type="PANTHER" id="PTHR46008">
    <property type="entry name" value="LEAF RUST 10 DISEASE-RESISTANCE LOCUS RECEPTOR-LIKE PROTEIN KINASE-LIKE 1.4"/>
    <property type="match status" value="1"/>
</dbReference>
<proteinExistence type="predicted"/>